<keyword evidence="3" id="KW-1185">Reference proteome</keyword>
<evidence type="ECO:0000313" key="2">
    <source>
        <dbReference type="EMBL" id="WAS90572.1"/>
    </source>
</evidence>
<feature type="transmembrane region" description="Helical" evidence="1">
    <location>
        <begin position="229"/>
        <end position="251"/>
    </location>
</feature>
<proteinExistence type="predicted"/>
<keyword evidence="1" id="KW-0472">Membrane</keyword>
<organism evidence="2 3">
    <name type="scientific">Nannocystis punicea</name>
    <dbReference type="NCBI Taxonomy" id="2995304"/>
    <lineage>
        <taxon>Bacteria</taxon>
        <taxon>Pseudomonadati</taxon>
        <taxon>Myxococcota</taxon>
        <taxon>Polyangia</taxon>
        <taxon>Nannocystales</taxon>
        <taxon>Nannocystaceae</taxon>
        <taxon>Nannocystis</taxon>
    </lineage>
</organism>
<keyword evidence="1" id="KW-0812">Transmembrane</keyword>
<feature type="transmembrane region" description="Helical" evidence="1">
    <location>
        <begin position="120"/>
        <end position="137"/>
    </location>
</feature>
<feature type="transmembrane region" description="Helical" evidence="1">
    <location>
        <begin position="202"/>
        <end position="223"/>
    </location>
</feature>
<evidence type="ECO:0000256" key="1">
    <source>
        <dbReference type="SAM" id="Phobius"/>
    </source>
</evidence>
<dbReference type="EMBL" id="CP114040">
    <property type="protein sequence ID" value="WAS90572.1"/>
    <property type="molecule type" value="Genomic_DNA"/>
</dbReference>
<dbReference type="Proteomes" id="UP001164459">
    <property type="component" value="Chromosome"/>
</dbReference>
<feature type="transmembrane region" description="Helical" evidence="1">
    <location>
        <begin position="12"/>
        <end position="32"/>
    </location>
</feature>
<sequence>MTREPQGTAGRRAPLAWFVGTWALLAGFRAHAPLHLDTARDLLIARDCVLGTHCPGAGPRSSFAGLMQGTTWSRLLELREHWGWSVAAIEHAADLLLACAAALVPLVARRLDAPANGLTWALWFPATLLTIGYPRLWNPTPWPLALVATFLALLHAARTGSAAAFLAAAAALALAVDVHVAAGVLVPFGLFVAAAASRRPALVLPAAGAIFVGVLALLSPGAFAENHVILAPYAAAGLGGLSLALAAGLLARRWLAGAELRRARIVAVLACFHGLVVLTLLSLASGHGLDPRYFAPAVTPAAIVASMALSSRVSRRVQRVFAGLVVAGHVGLWAVQRATDPQFRLVEAEEVARELYGRGLAFGDLYRHLRGPRAFDLVSTLAALEPADGRAAGHEARDLLIVRTTRDSLPTPLPPDWHVVELAGAHVAVIVAAPSTFDWTYLEVCRSDGDCWQVAVDVARFAQGPDMQWAARAHAGLADLSRRLAREATIRYRLQRRASRPAPRVVLFRDDCRGWQLEAGDSEEVVAFTVTPGPRCRWWLPPLVEVDVRDLALSSLVTAAGGNSGP</sequence>
<evidence type="ECO:0000313" key="3">
    <source>
        <dbReference type="Proteomes" id="UP001164459"/>
    </source>
</evidence>
<gene>
    <name evidence="2" type="ORF">O0S08_30665</name>
</gene>
<protein>
    <submittedName>
        <fullName evidence="2">Uncharacterized protein</fullName>
    </submittedName>
</protein>
<reference evidence="2" key="1">
    <citation type="submission" date="2022-11" db="EMBL/GenBank/DDBJ databases">
        <title>Minimal conservation of predation-associated metabolite biosynthetic gene clusters underscores biosynthetic potential of Myxococcota including descriptions for ten novel species: Archangium lansinium sp. nov., Myxococcus landrumus sp. nov., Nannocystis bai.</title>
        <authorList>
            <person name="Ahearne A."/>
            <person name="Stevens C."/>
            <person name="Dowd S."/>
        </authorList>
    </citation>
    <scope>NUCLEOTIDE SEQUENCE</scope>
    <source>
        <strain evidence="2">Fl3</strain>
    </source>
</reference>
<name>A0ABY7GUE0_9BACT</name>
<feature type="transmembrane region" description="Helical" evidence="1">
    <location>
        <begin position="82"/>
        <end position="108"/>
    </location>
</feature>
<accession>A0ABY7GUE0</accession>
<feature type="transmembrane region" description="Helical" evidence="1">
    <location>
        <begin position="263"/>
        <end position="281"/>
    </location>
</feature>
<feature type="transmembrane region" description="Helical" evidence="1">
    <location>
        <begin position="162"/>
        <end position="195"/>
    </location>
</feature>
<dbReference type="RefSeq" id="WP_269032899.1">
    <property type="nucleotide sequence ID" value="NZ_CP114040.1"/>
</dbReference>
<keyword evidence="1" id="KW-1133">Transmembrane helix</keyword>